<dbReference type="VEuPathDB" id="FungiDB:PPTG_23866"/>
<dbReference type="OMA" id="HQAPRIG"/>
<dbReference type="RefSeq" id="XP_008911882.1">
    <property type="nucleotide sequence ID" value="XM_008913634.1"/>
</dbReference>
<accession>W2PSC5</accession>
<dbReference type="Proteomes" id="UP000018817">
    <property type="component" value="Unassembled WGS sequence"/>
</dbReference>
<sequence>MKATIDLSNNSTNNTVPAPDIARAYRHPTDTLFFTVVIKHRVKRGLRHQAPRIGAVGLVGDATRRAPSGKN</sequence>
<protein>
    <submittedName>
        <fullName evidence="2">Uncharacterized protein</fullName>
    </submittedName>
</protein>
<reference evidence="3" key="1">
    <citation type="submission" date="2011-12" db="EMBL/GenBank/DDBJ databases">
        <authorList>
            <consortium name="The Broad Institute Genome Sequencing Platform"/>
            <person name="Russ C."/>
            <person name="Tyler B."/>
            <person name="Panabieres F."/>
            <person name="Shan W."/>
            <person name="Tripathy S."/>
            <person name="Grunwald N."/>
            <person name="Machado M."/>
            <person name="Young S.K."/>
            <person name="Zeng Q."/>
            <person name="Gargeya S."/>
            <person name="Fitzgerald M."/>
            <person name="Haas B."/>
            <person name="Abouelleil A."/>
            <person name="Alvarado L."/>
            <person name="Arachchi H.M."/>
            <person name="Berlin A."/>
            <person name="Chapman S.B."/>
            <person name="Gearin G."/>
            <person name="Goldberg J."/>
            <person name="Griggs A."/>
            <person name="Gujja S."/>
            <person name="Hansen M."/>
            <person name="Heiman D."/>
            <person name="Howarth C."/>
            <person name="Larimer J."/>
            <person name="Lui A."/>
            <person name="MacDonald P.J.P."/>
            <person name="McCowen C."/>
            <person name="Montmayeur A."/>
            <person name="Murphy C."/>
            <person name="Neiman D."/>
            <person name="Pearson M."/>
            <person name="Priest M."/>
            <person name="Roberts A."/>
            <person name="Saif S."/>
            <person name="Shea T."/>
            <person name="Sisk P."/>
            <person name="Stolte C."/>
            <person name="Sykes S."/>
            <person name="Wortman J."/>
            <person name="Nusbaum C."/>
            <person name="Birren B."/>
        </authorList>
    </citation>
    <scope>NUCLEOTIDE SEQUENCE [LARGE SCALE GENOMIC DNA]</scope>
    <source>
        <strain evidence="3">INRA-310</strain>
    </source>
</reference>
<evidence type="ECO:0000313" key="3">
    <source>
        <dbReference type="Proteomes" id="UP000018817"/>
    </source>
</evidence>
<evidence type="ECO:0000313" key="2">
    <source>
        <dbReference type="EMBL" id="ETN02925.1"/>
    </source>
</evidence>
<proteinExistence type="predicted"/>
<dbReference type="GeneID" id="20192465"/>
<dbReference type="AlphaFoldDB" id="W2PSC5"/>
<dbReference type="EMBL" id="KI669614">
    <property type="protein sequence ID" value="ETN02925.1"/>
    <property type="molecule type" value="Genomic_DNA"/>
</dbReference>
<evidence type="ECO:0000256" key="1">
    <source>
        <dbReference type="SAM" id="MobiDB-lite"/>
    </source>
</evidence>
<organism evidence="2 3">
    <name type="scientific">Phytophthora nicotianae (strain INRA-310)</name>
    <name type="common">Phytophthora parasitica</name>
    <dbReference type="NCBI Taxonomy" id="761204"/>
    <lineage>
        <taxon>Eukaryota</taxon>
        <taxon>Sar</taxon>
        <taxon>Stramenopiles</taxon>
        <taxon>Oomycota</taxon>
        <taxon>Peronosporomycetes</taxon>
        <taxon>Peronosporales</taxon>
        <taxon>Peronosporaceae</taxon>
        <taxon>Phytophthora</taxon>
    </lineage>
</organism>
<feature type="compositionally biased region" description="Polar residues" evidence="1">
    <location>
        <begin position="1"/>
        <end position="16"/>
    </location>
</feature>
<gene>
    <name evidence="2" type="ORF">PPTG_23866</name>
</gene>
<feature type="region of interest" description="Disordered" evidence="1">
    <location>
        <begin position="1"/>
        <end position="22"/>
    </location>
</feature>
<name>W2PSC5_PHYN3</name>
<reference evidence="2 3" key="2">
    <citation type="submission" date="2013-11" db="EMBL/GenBank/DDBJ databases">
        <title>The Genome Sequence of Phytophthora parasitica INRA-310.</title>
        <authorList>
            <consortium name="The Broad Institute Genomics Platform"/>
            <person name="Russ C."/>
            <person name="Tyler B."/>
            <person name="Panabieres F."/>
            <person name="Shan W."/>
            <person name="Tripathy S."/>
            <person name="Grunwald N."/>
            <person name="Machado M."/>
            <person name="Johnson C.S."/>
            <person name="Arredondo F."/>
            <person name="Hong C."/>
            <person name="Coffey M."/>
            <person name="Young S.K."/>
            <person name="Zeng Q."/>
            <person name="Gargeya S."/>
            <person name="Fitzgerald M."/>
            <person name="Abouelleil A."/>
            <person name="Alvarado L."/>
            <person name="Chapman S.B."/>
            <person name="Gainer-Dewar J."/>
            <person name="Goldberg J."/>
            <person name="Griggs A."/>
            <person name="Gujja S."/>
            <person name="Hansen M."/>
            <person name="Howarth C."/>
            <person name="Imamovic A."/>
            <person name="Ireland A."/>
            <person name="Larimer J."/>
            <person name="McCowan C."/>
            <person name="Murphy C."/>
            <person name="Pearson M."/>
            <person name="Poon T.W."/>
            <person name="Priest M."/>
            <person name="Roberts A."/>
            <person name="Saif S."/>
            <person name="Shea T."/>
            <person name="Sykes S."/>
            <person name="Wortman J."/>
            <person name="Nusbaum C."/>
            <person name="Birren B."/>
        </authorList>
    </citation>
    <scope>NUCLEOTIDE SEQUENCE [LARGE SCALE GENOMIC DNA]</scope>
    <source>
        <strain evidence="2 3">INRA-310</strain>
    </source>
</reference>